<proteinExistence type="inferred from homology"/>
<dbReference type="CDD" id="cd07814">
    <property type="entry name" value="SRPBCC_CalC_Aha1-like"/>
    <property type="match status" value="1"/>
</dbReference>
<dbReference type="InterPro" id="IPR023393">
    <property type="entry name" value="START-like_dom_sf"/>
</dbReference>
<accession>A0ABR7WWK0</accession>
<dbReference type="RefSeq" id="WP_191191299.1">
    <property type="nucleotide sequence ID" value="NZ_JACWMY010000013.1"/>
</dbReference>
<comment type="caution">
    <text evidence="3">The sequence shown here is derived from an EMBL/GenBank/DDBJ whole genome shotgun (WGS) entry which is preliminary data.</text>
</comment>
<dbReference type="InterPro" id="IPR013538">
    <property type="entry name" value="ASHA1/2-like_C"/>
</dbReference>
<keyword evidence="4" id="KW-1185">Reference proteome</keyword>
<protein>
    <submittedName>
        <fullName evidence="3">SRPBCC domain-containing protein</fullName>
    </submittedName>
</protein>
<dbReference type="Proteomes" id="UP000606600">
    <property type="component" value="Unassembled WGS sequence"/>
</dbReference>
<dbReference type="Gene3D" id="3.30.530.20">
    <property type="match status" value="1"/>
</dbReference>
<reference evidence="3 4" key="1">
    <citation type="submission" date="2020-09" db="EMBL/GenBank/DDBJ databases">
        <title>Novel species of Mucilaginibacter isolated from a glacier on the Tibetan Plateau.</title>
        <authorList>
            <person name="Liu Q."/>
            <person name="Xin Y.-H."/>
        </authorList>
    </citation>
    <scope>NUCLEOTIDE SEQUENCE [LARGE SCALE GENOMIC DNA]</scope>
    <source>
        <strain evidence="3 4">ZT4R22</strain>
    </source>
</reference>
<dbReference type="SUPFAM" id="SSF55961">
    <property type="entry name" value="Bet v1-like"/>
    <property type="match status" value="1"/>
</dbReference>
<dbReference type="Pfam" id="PF08327">
    <property type="entry name" value="AHSA1"/>
    <property type="match status" value="1"/>
</dbReference>
<comment type="similarity">
    <text evidence="1">Belongs to the AHA1 family.</text>
</comment>
<evidence type="ECO:0000256" key="1">
    <source>
        <dbReference type="ARBA" id="ARBA00006817"/>
    </source>
</evidence>
<evidence type="ECO:0000313" key="3">
    <source>
        <dbReference type="EMBL" id="MBD1366666.1"/>
    </source>
</evidence>
<feature type="domain" description="Activator of Hsp90 ATPase homologue 1/2-like C-terminal" evidence="2">
    <location>
        <begin position="13"/>
        <end position="140"/>
    </location>
</feature>
<name>A0ABR7WWK0_9SPHI</name>
<sequence>MGNVKLTTEITFNASKAEVWNGLTDPEMVKQYFFGTNQESAWMEGSPIVWSGDWEGKAYQDKGTILEITPGEYVKYSYWSSMGGTEDKPENYQYVSYQLDEKDGATTLVINQENIKDEAAKAHSEGSWQAIFGGLKKMLEEKQPLTEG</sequence>
<evidence type="ECO:0000259" key="2">
    <source>
        <dbReference type="Pfam" id="PF08327"/>
    </source>
</evidence>
<dbReference type="EMBL" id="JACWMY010000013">
    <property type="protein sequence ID" value="MBD1366666.1"/>
    <property type="molecule type" value="Genomic_DNA"/>
</dbReference>
<evidence type="ECO:0000313" key="4">
    <source>
        <dbReference type="Proteomes" id="UP000606600"/>
    </source>
</evidence>
<gene>
    <name evidence="3" type="ORF">IDJ77_22835</name>
</gene>
<organism evidence="3 4">
    <name type="scientific">Mucilaginibacter pankratovii</name>
    <dbReference type="NCBI Taxonomy" id="2772110"/>
    <lineage>
        <taxon>Bacteria</taxon>
        <taxon>Pseudomonadati</taxon>
        <taxon>Bacteroidota</taxon>
        <taxon>Sphingobacteriia</taxon>
        <taxon>Sphingobacteriales</taxon>
        <taxon>Sphingobacteriaceae</taxon>
        <taxon>Mucilaginibacter</taxon>
    </lineage>
</organism>